<dbReference type="EMBL" id="JBBJUP010000005">
    <property type="protein sequence ID" value="MEJ8278977.1"/>
    <property type="molecule type" value="Genomic_DNA"/>
</dbReference>
<accession>A0ABU8T4W1</accession>
<feature type="region of interest" description="Disordered" evidence="1">
    <location>
        <begin position="173"/>
        <end position="201"/>
    </location>
</feature>
<keyword evidence="2" id="KW-0732">Signal</keyword>
<dbReference type="RefSeq" id="WP_340287756.1">
    <property type="nucleotide sequence ID" value="NZ_JBBJUP010000005.1"/>
</dbReference>
<name>A0ABU8T4W1_9PSEU</name>
<evidence type="ECO:0000313" key="4">
    <source>
        <dbReference type="Proteomes" id="UP001364211"/>
    </source>
</evidence>
<dbReference type="Proteomes" id="UP001364211">
    <property type="component" value="Unassembled WGS sequence"/>
</dbReference>
<evidence type="ECO:0008006" key="5">
    <source>
        <dbReference type="Google" id="ProtNLM"/>
    </source>
</evidence>
<organism evidence="3 4">
    <name type="scientific">Pseudonocardia spirodelae</name>
    <dbReference type="NCBI Taxonomy" id="3133431"/>
    <lineage>
        <taxon>Bacteria</taxon>
        <taxon>Bacillati</taxon>
        <taxon>Actinomycetota</taxon>
        <taxon>Actinomycetes</taxon>
        <taxon>Pseudonocardiales</taxon>
        <taxon>Pseudonocardiaceae</taxon>
        <taxon>Pseudonocardia</taxon>
    </lineage>
</organism>
<evidence type="ECO:0000313" key="3">
    <source>
        <dbReference type="EMBL" id="MEJ8278977.1"/>
    </source>
</evidence>
<feature type="signal peptide" evidence="2">
    <location>
        <begin position="1"/>
        <end position="24"/>
    </location>
</feature>
<feature type="chain" id="PRO_5046041751" description="Lipoprotein" evidence="2">
    <location>
        <begin position="25"/>
        <end position="201"/>
    </location>
</feature>
<gene>
    <name evidence="3" type="ORF">WJX68_08560</name>
</gene>
<keyword evidence="4" id="KW-1185">Reference proteome</keyword>
<evidence type="ECO:0000256" key="2">
    <source>
        <dbReference type="SAM" id="SignalP"/>
    </source>
</evidence>
<evidence type="ECO:0000256" key="1">
    <source>
        <dbReference type="SAM" id="MobiDB-lite"/>
    </source>
</evidence>
<reference evidence="3 4" key="1">
    <citation type="submission" date="2024-03" db="EMBL/GenBank/DDBJ databases">
        <title>Draft genome sequence of Pseudonocardia sp. DW16-2.</title>
        <authorList>
            <person name="Duangmal K."/>
        </authorList>
    </citation>
    <scope>NUCLEOTIDE SEQUENCE [LARGE SCALE GENOMIC DNA]</scope>
    <source>
        <strain evidence="3 4">DW16-2</strain>
    </source>
</reference>
<proteinExistence type="predicted"/>
<protein>
    <recommendedName>
        <fullName evidence="5">Lipoprotein</fullName>
    </recommendedName>
</protein>
<sequence length="201" mass="19788">MRTPRLLGALLAVPVALLAGCGPAGPTVEQWTDSMCGAVLPFVRTAVATPAESTDPAERLRTLSDYLARTTAAADGALGDLDRLGPAPVDDGDALAARLQGGLGEIRSAFSGARTRVEAIDAADPAAVARDLPAAVAPLGALNGTTGPLDQVTGNPEIAAAFRASAVCGELSRAAEQARATPPTGAPTAAPNGSTGEGGGG</sequence>
<comment type="caution">
    <text evidence="3">The sequence shown here is derived from an EMBL/GenBank/DDBJ whole genome shotgun (WGS) entry which is preliminary data.</text>
</comment>
<feature type="compositionally biased region" description="Low complexity" evidence="1">
    <location>
        <begin position="180"/>
        <end position="194"/>
    </location>
</feature>
<dbReference type="PROSITE" id="PS51257">
    <property type="entry name" value="PROKAR_LIPOPROTEIN"/>
    <property type="match status" value="1"/>
</dbReference>